<sequence>MTTPLTRIAVRSLHAGRTALLGTFAALALGVALIAATLLGLAASTALPPGEDRTALIAQLGTTGGVSLFTAGFVVASTSSYAVARRRREFGLLRLAGATRGQLTRTVLLEALLLGLLAAATGSALGRAAAPLLARALTAADLAPAGFRTGTPGWPLVTAFCTGPLVALAGTALAARRAGRVRPLEALREADVDLEVMTAGRRLGGLALLGAYAAVVAAALTGDPAELLHRKTYTLQPMLLIAATALLAPVLARPLLRLLTRPAARPPRLVRAAALGGLRRTGATAAPVLLATALAGTLVGAPATVAAARAAEARARTAADLLLTPGAGGAAALTAALRALPGAVVSPSAATPLAVVEADGTAVRAEGRAVADPAALTATTRLPVLAGDPAALDDDSAVLAEEWGHPQVGDRVRVVLADGTRRELRVAAVLREGTGGNPVYVTPRNAPGARTDRIDVRGAAAGAVTALARDHGARAETRAAWLDAHHPADDPRRIRRTAAVLALALLYTAITLAHTALTTTTDRRRELARLRLAGTTRTRVLRLVAAETLLVTAVGALLGTAATLTTLATMAAALHRAGAPAPLALPWTALAATALLCALVTVPCATLAALRATKGRAVEHF</sequence>
<feature type="transmembrane region" description="Helical" evidence="7">
    <location>
        <begin position="498"/>
        <end position="519"/>
    </location>
</feature>
<feature type="transmembrane region" description="Helical" evidence="7">
    <location>
        <begin position="107"/>
        <end position="134"/>
    </location>
</feature>
<evidence type="ECO:0000256" key="2">
    <source>
        <dbReference type="ARBA" id="ARBA00022475"/>
    </source>
</evidence>
<dbReference type="PANTHER" id="PTHR30572">
    <property type="entry name" value="MEMBRANE COMPONENT OF TRANSPORTER-RELATED"/>
    <property type="match status" value="1"/>
</dbReference>
<evidence type="ECO:0000313" key="9">
    <source>
        <dbReference type="EMBL" id="MFE1354614.1"/>
    </source>
</evidence>
<organism evidence="9 10">
    <name type="scientific">Kitasatospora phosalacinea</name>
    <dbReference type="NCBI Taxonomy" id="2065"/>
    <lineage>
        <taxon>Bacteria</taxon>
        <taxon>Bacillati</taxon>
        <taxon>Actinomycetota</taxon>
        <taxon>Actinomycetes</taxon>
        <taxon>Kitasatosporales</taxon>
        <taxon>Streptomycetaceae</taxon>
        <taxon>Kitasatospora</taxon>
    </lineage>
</organism>
<gene>
    <name evidence="9" type="ORF">ACFW6T_21735</name>
</gene>
<feature type="transmembrane region" description="Helical" evidence="7">
    <location>
        <begin position="288"/>
        <end position="308"/>
    </location>
</feature>
<feature type="transmembrane region" description="Helical" evidence="7">
    <location>
        <begin position="20"/>
        <end position="43"/>
    </location>
</feature>
<proteinExistence type="inferred from homology"/>
<feature type="transmembrane region" description="Helical" evidence="7">
    <location>
        <begin position="154"/>
        <end position="175"/>
    </location>
</feature>
<feature type="transmembrane region" description="Helical" evidence="7">
    <location>
        <begin position="233"/>
        <end position="252"/>
    </location>
</feature>
<reference evidence="9 10" key="1">
    <citation type="submission" date="2024-09" db="EMBL/GenBank/DDBJ databases">
        <title>The Natural Products Discovery Center: Release of the First 8490 Sequenced Strains for Exploring Actinobacteria Biosynthetic Diversity.</title>
        <authorList>
            <person name="Kalkreuter E."/>
            <person name="Kautsar S.A."/>
            <person name="Yang D."/>
            <person name="Bader C.D."/>
            <person name="Teijaro C.N."/>
            <person name="Fluegel L."/>
            <person name="Davis C.M."/>
            <person name="Simpson J.R."/>
            <person name="Lauterbach L."/>
            <person name="Steele A.D."/>
            <person name="Gui C."/>
            <person name="Meng S."/>
            <person name="Li G."/>
            <person name="Viehrig K."/>
            <person name="Ye F."/>
            <person name="Su P."/>
            <person name="Kiefer A.F."/>
            <person name="Nichols A."/>
            <person name="Cepeda A.J."/>
            <person name="Yan W."/>
            <person name="Fan B."/>
            <person name="Jiang Y."/>
            <person name="Adhikari A."/>
            <person name="Zheng C.-J."/>
            <person name="Schuster L."/>
            <person name="Cowan T.M."/>
            <person name="Smanski M.J."/>
            <person name="Chevrette M.G."/>
            <person name="De Carvalho L.P.S."/>
            <person name="Shen B."/>
        </authorList>
    </citation>
    <scope>NUCLEOTIDE SEQUENCE [LARGE SCALE GENOMIC DNA]</scope>
    <source>
        <strain evidence="9 10">NPDC058753</strain>
    </source>
</reference>
<accession>A0ABW6GPF3</accession>
<dbReference type="PANTHER" id="PTHR30572:SF4">
    <property type="entry name" value="ABC TRANSPORTER PERMEASE YTRF"/>
    <property type="match status" value="1"/>
</dbReference>
<evidence type="ECO:0000256" key="4">
    <source>
        <dbReference type="ARBA" id="ARBA00022989"/>
    </source>
</evidence>
<dbReference type="Proteomes" id="UP001599542">
    <property type="component" value="Unassembled WGS sequence"/>
</dbReference>
<feature type="transmembrane region" description="Helical" evidence="7">
    <location>
        <begin position="63"/>
        <end position="84"/>
    </location>
</feature>
<keyword evidence="4 7" id="KW-1133">Transmembrane helix</keyword>
<evidence type="ECO:0000313" key="10">
    <source>
        <dbReference type="Proteomes" id="UP001599542"/>
    </source>
</evidence>
<feature type="transmembrane region" description="Helical" evidence="7">
    <location>
        <begin position="540"/>
        <end position="564"/>
    </location>
</feature>
<dbReference type="Pfam" id="PF02687">
    <property type="entry name" value="FtsX"/>
    <property type="match status" value="2"/>
</dbReference>
<comment type="caution">
    <text evidence="9">The sequence shown here is derived from an EMBL/GenBank/DDBJ whole genome shotgun (WGS) entry which is preliminary data.</text>
</comment>
<evidence type="ECO:0000256" key="6">
    <source>
        <dbReference type="ARBA" id="ARBA00038076"/>
    </source>
</evidence>
<keyword evidence="5 7" id="KW-0472">Membrane</keyword>
<name>A0ABW6GPF3_9ACTN</name>
<evidence type="ECO:0000256" key="5">
    <source>
        <dbReference type="ARBA" id="ARBA00023136"/>
    </source>
</evidence>
<feature type="domain" description="ABC3 transporter permease C-terminal" evidence="8">
    <location>
        <begin position="65"/>
        <end position="180"/>
    </location>
</feature>
<keyword evidence="10" id="KW-1185">Reference proteome</keyword>
<feature type="transmembrane region" description="Helical" evidence="7">
    <location>
        <begin position="203"/>
        <end position="221"/>
    </location>
</feature>
<dbReference type="InterPro" id="IPR050250">
    <property type="entry name" value="Macrolide_Exporter_MacB"/>
</dbReference>
<dbReference type="EMBL" id="JBHYPX010000046">
    <property type="protein sequence ID" value="MFE1354614.1"/>
    <property type="molecule type" value="Genomic_DNA"/>
</dbReference>
<feature type="domain" description="ABC3 transporter permease C-terminal" evidence="8">
    <location>
        <begin position="500"/>
        <end position="614"/>
    </location>
</feature>
<keyword evidence="2" id="KW-1003">Cell membrane</keyword>
<comment type="subcellular location">
    <subcellularLocation>
        <location evidence="1">Cell membrane</location>
        <topology evidence="1">Multi-pass membrane protein</topology>
    </subcellularLocation>
</comment>
<evidence type="ECO:0000256" key="7">
    <source>
        <dbReference type="SAM" id="Phobius"/>
    </source>
</evidence>
<protein>
    <submittedName>
        <fullName evidence="9">FtsX-like permease family protein</fullName>
    </submittedName>
</protein>
<feature type="transmembrane region" description="Helical" evidence="7">
    <location>
        <begin position="584"/>
        <end position="610"/>
    </location>
</feature>
<keyword evidence="3 7" id="KW-0812">Transmembrane</keyword>
<comment type="similarity">
    <text evidence="6">Belongs to the ABC-4 integral membrane protein family.</text>
</comment>
<evidence type="ECO:0000256" key="1">
    <source>
        <dbReference type="ARBA" id="ARBA00004651"/>
    </source>
</evidence>
<evidence type="ECO:0000259" key="8">
    <source>
        <dbReference type="Pfam" id="PF02687"/>
    </source>
</evidence>
<evidence type="ECO:0000256" key="3">
    <source>
        <dbReference type="ARBA" id="ARBA00022692"/>
    </source>
</evidence>
<dbReference type="InterPro" id="IPR003838">
    <property type="entry name" value="ABC3_permease_C"/>
</dbReference>
<dbReference type="RefSeq" id="WP_380328220.1">
    <property type="nucleotide sequence ID" value="NZ_JBHYPW010000046.1"/>
</dbReference>